<proteinExistence type="inferred from homology"/>
<name>C4JXX0_UNCRE</name>
<dbReference type="PANTHER" id="PTHR34598">
    <property type="entry name" value="BLL6449 PROTEIN"/>
    <property type="match status" value="1"/>
</dbReference>
<dbReference type="KEGG" id="ure:UREG_07021"/>
<sequence length="297" mass="34845">MAAVDSDALFKAKIQYLARDGQHQLVKPYYLYFKYDSVIAPTNTTADDHFVHIRNARNLDIPSGEMFSKWGFAQLRLDCPLTPEEYCDDKKVEEVLYPEYKSIARLLFPNAARVEVLEHAVSKDPKMEGFKRLIVWNQVRKRHPRWLSESLERHEFTTNQPSDYVHIDMTASSAAKCSIKQFNIYPKSYSRFVVVNLWKPIRGPVYDFPLTLCDRRTVDYASQATAMDIVTRDYVNENTRIYFDERHKWYYWHGMQADEVIAFIQADSQAENRAEDLSLQILTLDFRSSPYGFSRYS</sequence>
<dbReference type="GeneID" id="8443247"/>
<accession>C4JXX0</accession>
<reference evidence="3" key="1">
    <citation type="journal article" date="2009" name="Genome Res.">
        <title>Comparative genomic analyses of the human fungal pathogens Coccidioides and their relatives.</title>
        <authorList>
            <person name="Sharpton T.J."/>
            <person name="Stajich J.E."/>
            <person name="Rounsley S.D."/>
            <person name="Gardner M.J."/>
            <person name="Wortman J.R."/>
            <person name="Jordar V.S."/>
            <person name="Maiti R."/>
            <person name="Kodira C.D."/>
            <person name="Neafsey D.E."/>
            <person name="Zeng Q."/>
            <person name="Hung C.-Y."/>
            <person name="McMahan C."/>
            <person name="Muszewska A."/>
            <person name="Grynberg M."/>
            <person name="Mandel M.A."/>
            <person name="Kellner E.M."/>
            <person name="Barker B.M."/>
            <person name="Galgiani J.N."/>
            <person name="Orbach M.J."/>
            <person name="Kirkland T.N."/>
            <person name="Cole G.T."/>
            <person name="Henn M.R."/>
            <person name="Birren B.W."/>
            <person name="Taylor J.W."/>
        </authorList>
    </citation>
    <scope>NUCLEOTIDE SEQUENCE [LARGE SCALE GENOMIC DNA]</scope>
    <source>
        <strain evidence="3">UAMH 1704</strain>
    </source>
</reference>
<dbReference type="OMA" id="CDRRTVD"/>
<dbReference type="EMBL" id="CH476619">
    <property type="protein sequence ID" value="EEP82156.1"/>
    <property type="molecule type" value="Genomic_DNA"/>
</dbReference>
<dbReference type="eggNOG" id="ENOG502SRIH">
    <property type="taxonomic scope" value="Eukaryota"/>
</dbReference>
<dbReference type="VEuPathDB" id="FungiDB:UREG_07021"/>
<evidence type="ECO:0000256" key="1">
    <source>
        <dbReference type="ARBA" id="ARBA00023604"/>
    </source>
</evidence>
<keyword evidence="3" id="KW-1185">Reference proteome</keyword>
<evidence type="ECO:0000313" key="3">
    <source>
        <dbReference type="Proteomes" id="UP000002058"/>
    </source>
</evidence>
<dbReference type="Proteomes" id="UP000002058">
    <property type="component" value="Unassembled WGS sequence"/>
</dbReference>
<dbReference type="OrthoDB" id="4178830at2759"/>
<dbReference type="HOGENOM" id="CLU_042688_0_1_1"/>
<dbReference type="AlphaFoldDB" id="C4JXX0"/>
<dbReference type="GO" id="GO:0016491">
    <property type="term" value="F:oxidoreductase activity"/>
    <property type="evidence" value="ECO:0007669"/>
    <property type="project" value="InterPro"/>
</dbReference>
<comment type="similarity">
    <text evidence="1">Belongs to the asaB hydroxylase/desaturase family.</text>
</comment>
<dbReference type="NCBIfam" id="NF041278">
    <property type="entry name" value="CmcJ_NvfI_EfuI"/>
    <property type="match status" value="1"/>
</dbReference>
<dbReference type="PANTHER" id="PTHR34598:SF3">
    <property type="entry name" value="OXIDOREDUCTASE AN1597"/>
    <property type="match status" value="1"/>
</dbReference>
<dbReference type="RefSeq" id="XP_002582248.1">
    <property type="nucleotide sequence ID" value="XM_002582202.1"/>
</dbReference>
<dbReference type="InParanoid" id="C4JXX0"/>
<evidence type="ECO:0000313" key="2">
    <source>
        <dbReference type="EMBL" id="EEP82156.1"/>
    </source>
</evidence>
<organism evidence="2 3">
    <name type="scientific">Uncinocarpus reesii (strain UAMH 1704)</name>
    <dbReference type="NCBI Taxonomy" id="336963"/>
    <lineage>
        <taxon>Eukaryota</taxon>
        <taxon>Fungi</taxon>
        <taxon>Dikarya</taxon>
        <taxon>Ascomycota</taxon>
        <taxon>Pezizomycotina</taxon>
        <taxon>Eurotiomycetes</taxon>
        <taxon>Eurotiomycetidae</taxon>
        <taxon>Onygenales</taxon>
        <taxon>Onygenaceae</taxon>
        <taxon>Uncinocarpus</taxon>
    </lineage>
</organism>
<protein>
    <submittedName>
        <fullName evidence="2">Uncharacterized protein</fullName>
    </submittedName>
</protein>
<gene>
    <name evidence="2" type="ORF">UREG_07021</name>
</gene>
<dbReference type="InterPro" id="IPR044053">
    <property type="entry name" value="AsaB-like"/>
</dbReference>